<organism evidence="2 3">
    <name type="scientific">Streptomyces sp. 900105755</name>
    <dbReference type="NCBI Taxonomy" id="3154389"/>
    <lineage>
        <taxon>Bacteria</taxon>
        <taxon>Bacillati</taxon>
        <taxon>Actinomycetota</taxon>
        <taxon>Actinomycetes</taxon>
        <taxon>Kitasatosporales</taxon>
        <taxon>Streptomycetaceae</taxon>
        <taxon>Streptomyces</taxon>
    </lineage>
</organism>
<reference evidence="2 3" key="1">
    <citation type="submission" date="2024-06" db="EMBL/GenBank/DDBJ databases">
        <title>The Natural Products Discovery Center: Release of the First 8490 Sequenced Strains for Exploring Actinobacteria Biosynthetic Diversity.</title>
        <authorList>
            <person name="Kalkreuter E."/>
            <person name="Kautsar S.A."/>
            <person name="Yang D."/>
            <person name="Bader C.D."/>
            <person name="Teijaro C.N."/>
            <person name="Fluegel L."/>
            <person name="Davis C.M."/>
            <person name="Simpson J.R."/>
            <person name="Lauterbach L."/>
            <person name="Steele A.D."/>
            <person name="Gui C."/>
            <person name="Meng S."/>
            <person name="Li G."/>
            <person name="Viehrig K."/>
            <person name="Ye F."/>
            <person name="Su P."/>
            <person name="Kiefer A.F."/>
            <person name="Nichols A."/>
            <person name="Cepeda A.J."/>
            <person name="Yan W."/>
            <person name="Fan B."/>
            <person name="Jiang Y."/>
            <person name="Adhikari A."/>
            <person name="Zheng C.-J."/>
            <person name="Schuster L."/>
            <person name="Cowan T.M."/>
            <person name="Smanski M.J."/>
            <person name="Chevrette M.G."/>
            <person name="De Carvalho L.P.S."/>
            <person name="Shen B."/>
        </authorList>
    </citation>
    <scope>NUCLEOTIDE SEQUENCE [LARGE SCALE GENOMIC DNA]</scope>
    <source>
        <strain evidence="2 3">NPDC001694</strain>
    </source>
</reference>
<dbReference type="InterPro" id="IPR007278">
    <property type="entry name" value="DUF397"/>
</dbReference>
<dbReference type="EMBL" id="JBEOZM010000029">
    <property type="protein sequence ID" value="MER6273248.1"/>
    <property type="molecule type" value="Genomic_DNA"/>
</dbReference>
<dbReference type="RefSeq" id="WP_351961532.1">
    <property type="nucleotide sequence ID" value="NZ_JBEOZM010000029.1"/>
</dbReference>
<evidence type="ECO:0000259" key="1">
    <source>
        <dbReference type="Pfam" id="PF04149"/>
    </source>
</evidence>
<comment type="caution">
    <text evidence="2">The sequence shown here is derived from an EMBL/GenBank/DDBJ whole genome shotgun (WGS) entry which is preliminary data.</text>
</comment>
<accession>A0ABV1TT98</accession>
<dbReference type="Pfam" id="PF04149">
    <property type="entry name" value="DUF397"/>
    <property type="match status" value="2"/>
</dbReference>
<name>A0ABV1TT98_9ACTN</name>
<dbReference type="Proteomes" id="UP001490365">
    <property type="component" value="Unassembled WGS sequence"/>
</dbReference>
<protein>
    <submittedName>
        <fullName evidence="2">DUF397 domain-containing protein</fullName>
    </submittedName>
</protein>
<proteinExistence type="predicted"/>
<evidence type="ECO:0000313" key="2">
    <source>
        <dbReference type="EMBL" id="MER6273248.1"/>
    </source>
</evidence>
<feature type="domain" description="DUF397" evidence="1">
    <location>
        <begin position="36"/>
        <end position="88"/>
    </location>
</feature>
<gene>
    <name evidence="2" type="ORF">ABT211_39170</name>
</gene>
<evidence type="ECO:0000313" key="3">
    <source>
        <dbReference type="Proteomes" id="UP001490365"/>
    </source>
</evidence>
<sequence>MRAIDLSGITWRKSSYSNQDGGECVEVSDDLLRTTSWRRSSHSNQDGGQCLEVAADVPSLVPVRDSKDPSRGTLLFEASAWAAFVQRVGR</sequence>
<feature type="domain" description="DUF397" evidence="1">
    <location>
        <begin position="10"/>
        <end position="27"/>
    </location>
</feature>
<keyword evidence="3" id="KW-1185">Reference proteome</keyword>